<keyword evidence="2" id="KW-1185">Reference proteome</keyword>
<accession>A0A1I7XU82</accession>
<proteinExistence type="predicted"/>
<dbReference type="Proteomes" id="UP000095283">
    <property type="component" value="Unplaced"/>
</dbReference>
<evidence type="ECO:0000259" key="1">
    <source>
        <dbReference type="Pfam" id="PF17906"/>
    </source>
</evidence>
<protein>
    <submittedName>
        <fullName evidence="3">HTH_48 domain-containing protein</fullName>
    </submittedName>
</protein>
<evidence type="ECO:0000313" key="3">
    <source>
        <dbReference type="WBParaSite" id="Hba_21048"/>
    </source>
</evidence>
<dbReference type="InterPro" id="IPR041426">
    <property type="entry name" value="Mos1_HTH"/>
</dbReference>
<reference evidence="3" key="1">
    <citation type="submission" date="2016-11" db="UniProtKB">
        <authorList>
            <consortium name="WormBaseParasite"/>
        </authorList>
    </citation>
    <scope>IDENTIFICATION</scope>
</reference>
<organism evidence="2 3">
    <name type="scientific">Heterorhabditis bacteriophora</name>
    <name type="common">Entomopathogenic nematode worm</name>
    <dbReference type="NCBI Taxonomy" id="37862"/>
    <lineage>
        <taxon>Eukaryota</taxon>
        <taxon>Metazoa</taxon>
        <taxon>Ecdysozoa</taxon>
        <taxon>Nematoda</taxon>
        <taxon>Chromadorea</taxon>
        <taxon>Rhabditida</taxon>
        <taxon>Rhabditina</taxon>
        <taxon>Rhabditomorpha</taxon>
        <taxon>Strongyloidea</taxon>
        <taxon>Heterorhabditidae</taxon>
        <taxon>Heterorhabditis</taxon>
    </lineage>
</organism>
<dbReference type="WBParaSite" id="Hba_21048">
    <property type="protein sequence ID" value="Hba_21048"/>
    <property type="gene ID" value="Hba_21048"/>
</dbReference>
<name>A0A1I7XU82_HETBA</name>
<dbReference type="AlphaFoldDB" id="A0A1I7XU82"/>
<feature type="domain" description="Mos1 transposase HTH" evidence="1">
    <location>
        <begin position="30"/>
        <end position="63"/>
    </location>
</feature>
<dbReference type="Pfam" id="PF17906">
    <property type="entry name" value="HTH_48"/>
    <property type="match status" value="1"/>
</dbReference>
<sequence length="105" mass="12285">MVLSSLRVLLILGYQIKYGKRQIRMIVLRKAVETVCNINQAFGEGIINKRIAQHCFRRLRNGDECLEDEEGRRIPLVIDDSQLRIIVEEEPRKTTREVVEELHVN</sequence>
<evidence type="ECO:0000313" key="2">
    <source>
        <dbReference type="Proteomes" id="UP000095283"/>
    </source>
</evidence>